<comment type="similarity">
    <text evidence="1">Belongs to the oxygen-dependent FAD-linked oxidoreductase family.</text>
</comment>
<evidence type="ECO:0000256" key="5">
    <source>
        <dbReference type="SAM" id="SignalP"/>
    </source>
</evidence>
<evidence type="ECO:0000313" key="8">
    <source>
        <dbReference type="Proteomes" id="UP000091956"/>
    </source>
</evidence>
<dbReference type="PROSITE" id="PS51387">
    <property type="entry name" value="FAD_PCMH"/>
    <property type="match status" value="1"/>
</dbReference>
<dbReference type="InterPro" id="IPR016166">
    <property type="entry name" value="FAD-bd_PCMH"/>
</dbReference>
<feature type="chain" id="PRO_5008608585" description="FAD-binding PCMH-type domain-containing protein" evidence="5">
    <location>
        <begin position="23"/>
        <end position="509"/>
    </location>
</feature>
<dbReference type="RefSeq" id="XP_018129063.1">
    <property type="nucleotide sequence ID" value="XM_018276120.1"/>
</dbReference>
<dbReference type="GO" id="GO:0071949">
    <property type="term" value="F:FAD binding"/>
    <property type="evidence" value="ECO:0007669"/>
    <property type="project" value="InterPro"/>
</dbReference>
<dbReference type="AlphaFoldDB" id="A0A1B8GHL3"/>
<keyword evidence="2" id="KW-0285">Flavoprotein</keyword>
<keyword evidence="4" id="KW-0560">Oxidoreductase</keyword>
<dbReference type="STRING" id="342668.A0A1B8GHL3"/>
<evidence type="ECO:0000256" key="3">
    <source>
        <dbReference type="ARBA" id="ARBA00022827"/>
    </source>
</evidence>
<dbReference type="SUPFAM" id="SSF56176">
    <property type="entry name" value="FAD-binding/transporter-associated domain-like"/>
    <property type="match status" value="1"/>
</dbReference>
<organism evidence="7 8">
    <name type="scientific">Pseudogymnoascus verrucosus</name>
    <dbReference type="NCBI Taxonomy" id="342668"/>
    <lineage>
        <taxon>Eukaryota</taxon>
        <taxon>Fungi</taxon>
        <taxon>Dikarya</taxon>
        <taxon>Ascomycota</taxon>
        <taxon>Pezizomycotina</taxon>
        <taxon>Leotiomycetes</taxon>
        <taxon>Thelebolales</taxon>
        <taxon>Thelebolaceae</taxon>
        <taxon>Pseudogymnoascus</taxon>
    </lineage>
</organism>
<reference evidence="7 8" key="1">
    <citation type="submission" date="2016-03" db="EMBL/GenBank/DDBJ databases">
        <title>Comparative genomics of Pseudogymnoascus destructans, the fungus causing white-nose syndrome of bats.</title>
        <authorList>
            <person name="Palmer J.M."/>
            <person name="Drees K.P."/>
            <person name="Foster J.T."/>
            <person name="Lindner D.L."/>
        </authorList>
    </citation>
    <scope>NUCLEOTIDE SEQUENCE [LARGE SCALE GENOMIC DNA]</scope>
    <source>
        <strain evidence="7 8">UAMH 10579</strain>
    </source>
</reference>
<dbReference type="InterPro" id="IPR006094">
    <property type="entry name" value="Oxid_FAD_bind_N"/>
</dbReference>
<sequence length="509" mass="54794">MVVIFGTLGIALLCSVSGITLAAKNPLHARDDACRALAAALAGDVAYPNTTSYLQSADYWSLQQLETQPRCFVAPKSTKEVSTILRVLTEGDWPFTVKGGGHMPFSGGSSIENGVTIDLVHLNDIKVSSDRRSVSVGPGNRWINVTEILDPMGLGVVGGRDMNVGVSGLTLGGGISFFSGMYGWACDNVRRYEVVLASGRIVNATPTENKDLYWALRGGGGSNFGIVTRFDLVIFDQGEVWENGLSFPGSSNATVISHFQNLTIHGMPSDKGATGFVGINYHSSTGGYSADVGLVHATVPSSPGSIPAVFEPFQKVPSATANSTITGTVSNFITSIATPYGRRWTWGNVVVSASFPGKFITEIMSLFESHNVALLQNEGGDDISLTALFQPIPVNLIEAMQKNGGNAMGLKPSNGALIMISFPTSWTEAKNDELAYSATRKLIADIEAKAIEYKVHTPFVYMNYADIKQEVQKGYGKENYARLVSIARKYDPQAKLSHLWKGYFKLQYL</sequence>
<dbReference type="GeneID" id="28840066"/>
<evidence type="ECO:0000313" key="7">
    <source>
        <dbReference type="EMBL" id="OBT95330.1"/>
    </source>
</evidence>
<dbReference type="Proteomes" id="UP000091956">
    <property type="component" value="Unassembled WGS sequence"/>
</dbReference>
<dbReference type="InterPro" id="IPR036318">
    <property type="entry name" value="FAD-bd_PCMH-like_sf"/>
</dbReference>
<dbReference type="GO" id="GO:0016491">
    <property type="term" value="F:oxidoreductase activity"/>
    <property type="evidence" value="ECO:0007669"/>
    <property type="project" value="UniProtKB-KW"/>
</dbReference>
<dbReference type="Pfam" id="PF08031">
    <property type="entry name" value="BBE"/>
    <property type="match status" value="1"/>
</dbReference>
<name>A0A1B8GHL3_9PEZI</name>
<evidence type="ECO:0000256" key="4">
    <source>
        <dbReference type="ARBA" id="ARBA00023002"/>
    </source>
</evidence>
<reference evidence="8" key="2">
    <citation type="journal article" date="2018" name="Nat. Commun.">
        <title>Extreme sensitivity to ultraviolet light in the fungal pathogen causing white-nose syndrome of bats.</title>
        <authorList>
            <person name="Palmer J.M."/>
            <person name="Drees K.P."/>
            <person name="Foster J.T."/>
            <person name="Lindner D.L."/>
        </authorList>
    </citation>
    <scope>NUCLEOTIDE SEQUENCE [LARGE SCALE GENOMIC DNA]</scope>
    <source>
        <strain evidence="8">UAMH 10579</strain>
    </source>
</reference>
<keyword evidence="3" id="KW-0274">FAD</keyword>
<dbReference type="Gene3D" id="3.40.462.20">
    <property type="match status" value="1"/>
</dbReference>
<keyword evidence="5" id="KW-0732">Signal</keyword>
<dbReference type="PANTHER" id="PTHR42973">
    <property type="entry name" value="BINDING OXIDOREDUCTASE, PUTATIVE (AFU_ORTHOLOGUE AFUA_1G17690)-RELATED"/>
    <property type="match status" value="1"/>
</dbReference>
<keyword evidence="8" id="KW-1185">Reference proteome</keyword>
<protein>
    <recommendedName>
        <fullName evidence="6">FAD-binding PCMH-type domain-containing protein</fullName>
    </recommendedName>
</protein>
<dbReference type="Pfam" id="PF01565">
    <property type="entry name" value="FAD_binding_4"/>
    <property type="match status" value="1"/>
</dbReference>
<evidence type="ECO:0000256" key="1">
    <source>
        <dbReference type="ARBA" id="ARBA00005466"/>
    </source>
</evidence>
<evidence type="ECO:0000256" key="2">
    <source>
        <dbReference type="ARBA" id="ARBA00022630"/>
    </source>
</evidence>
<proteinExistence type="inferred from homology"/>
<dbReference type="InterPro" id="IPR012951">
    <property type="entry name" value="BBE"/>
</dbReference>
<feature type="domain" description="FAD-binding PCMH-type" evidence="6">
    <location>
        <begin position="65"/>
        <end position="237"/>
    </location>
</feature>
<dbReference type="PANTHER" id="PTHR42973:SF54">
    <property type="entry name" value="FAD-BINDING PCMH-TYPE DOMAIN-CONTAINING PROTEIN"/>
    <property type="match status" value="1"/>
</dbReference>
<dbReference type="Gene3D" id="3.30.465.10">
    <property type="match status" value="2"/>
</dbReference>
<dbReference type="InterPro" id="IPR016169">
    <property type="entry name" value="FAD-bd_PCMH_sub2"/>
</dbReference>
<dbReference type="InterPro" id="IPR050416">
    <property type="entry name" value="FAD-linked_Oxidoreductase"/>
</dbReference>
<accession>A0A1B8GHL3</accession>
<evidence type="ECO:0000259" key="6">
    <source>
        <dbReference type="PROSITE" id="PS51387"/>
    </source>
</evidence>
<feature type="signal peptide" evidence="5">
    <location>
        <begin position="1"/>
        <end position="22"/>
    </location>
</feature>
<gene>
    <name evidence="7" type="ORF">VE01_06680</name>
</gene>
<dbReference type="EMBL" id="KV460236">
    <property type="protein sequence ID" value="OBT95330.1"/>
    <property type="molecule type" value="Genomic_DNA"/>
</dbReference>